<dbReference type="PANTHER" id="PTHR43479">
    <property type="entry name" value="ACREF/ENVCD OPERON REPRESSOR-RELATED"/>
    <property type="match status" value="1"/>
</dbReference>
<dbReference type="OrthoDB" id="9789566at2"/>
<gene>
    <name evidence="4" type="ORF">SAMN05421640_1964</name>
</gene>
<dbReference type="Gene3D" id="1.10.357.10">
    <property type="entry name" value="Tetracycline Repressor, domain 2"/>
    <property type="match status" value="1"/>
</dbReference>
<protein>
    <submittedName>
        <fullName evidence="4">Transcriptional regulator, TetR family</fullName>
    </submittedName>
</protein>
<dbReference type="PANTHER" id="PTHR43479:SF11">
    <property type="entry name" value="ACREF_ENVCD OPERON REPRESSOR-RELATED"/>
    <property type="match status" value="1"/>
</dbReference>
<organism evidence="4 5">
    <name type="scientific">Ekhidna lutea</name>
    <dbReference type="NCBI Taxonomy" id="447679"/>
    <lineage>
        <taxon>Bacteria</taxon>
        <taxon>Pseudomonadati</taxon>
        <taxon>Bacteroidota</taxon>
        <taxon>Cytophagia</taxon>
        <taxon>Cytophagales</taxon>
        <taxon>Reichenbachiellaceae</taxon>
        <taxon>Ekhidna</taxon>
    </lineage>
</organism>
<evidence type="ECO:0000256" key="1">
    <source>
        <dbReference type="ARBA" id="ARBA00023125"/>
    </source>
</evidence>
<dbReference type="InterPro" id="IPR001647">
    <property type="entry name" value="HTH_TetR"/>
</dbReference>
<dbReference type="Pfam" id="PF00440">
    <property type="entry name" value="TetR_N"/>
    <property type="match status" value="1"/>
</dbReference>
<dbReference type="EMBL" id="FZPD01000003">
    <property type="protein sequence ID" value="SNT00232.1"/>
    <property type="molecule type" value="Genomic_DNA"/>
</dbReference>
<evidence type="ECO:0000313" key="4">
    <source>
        <dbReference type="EMBL" id="SNT00232.1"/>
    </source>
</evidence>
<dbReference type="PRINTS" id="PR00455">
    <property type="entry name" value="HTHTETR"/>
</dbReference>
<feature type="domain" description="HTH tetR-type" evidence="3">
    <location>
        <begin position="2"/>
        <end position="62"/>
    </location>
</feature>
<dbReference type="RefSeq" id="WP_089356681.1">
    <property type="nucleotide sequence ID" value="NZ_FZPD01000003.1"/>
</dbReference>
<evidence type="ECO:0000256" key="2">
    <source>
        <dbReference type="PROSITE-ProRule" id="PRU00335"/>
    </source>
</evidence>
<dbReference type="InterPro" id="IPR023772">
    <property type="entry name" value="DNA-bd_HTH_TetR-type_CS"/>
</dbReference>
<dbReference type="SUPFAM" id="SSF46689">
    <property type="entry name" value="Homeodomain-like"/>
    <property type="match status" value="1"/>
</dbReference>
<dbReference type="InterPro" id="IPR050624">
    <property type="entry name" value="HTH-type_Tx_Regulator"/>
</dbReference>
<sequence>MTEKQEKILEVALDLFAKDGYAATSTSKVAKEAGVSEGLIFRHFVSKEGLLRSILELGEKKAQALFQVAEGMEDPKEVLRRIIGLPFNISEDQYAYWKLIYSLKWQASVYDDSMSKPIKEMLIPAFADLGYSNPTVEAETILVIIDGLVTAILLRDLPNPSYIKQSLFNKYRL</sequence>
<dbReference type="GO" id="GO:0003677">
    <property type="term" value="F:DNA binding"/>
    <property type="evidence" value="ECO:0007669"/>
    <property type="project" value="UniProtKB-UniRule"/>
</dbReference>
<evidence type="ECO:0000313" key="5">
    <source>
        <dbReference type="Proteomes" id="UP000198393"/>
    </source>
</evidence>
<accession>A0A239J3J2</accession>
<feature type="DNA-binding region" description="H-T-H motif" evidence="2">
    <location>
        <begin position="25"/>
        <end position="44"/>
    </location>
</feature>
<name>A0A239J3J2_EKHLU</name>
<dbReference type="AlphaFoldDB" id="A0A239J3J2"/>
<evidence type="ECO:0000259" key="3">
    <source>
        <dbReference type="PROSITE" id="PS50977"/>
    </source>
</evidence>
<keyword evidence="5" id="KW-1185">Reference proteome</keyword>
<dbReference type="InterPro" id="IPR009057">
    <property type="entry name" value="Homeodomain-like_sf"/>
</dbReference>
<dbReference type="PROSITE" id="PS01081">
    <property type="entry name" value="HTH_TETR_1"/>
    <property type="match status" value="1"/>
</dbReference>
<dbReference type="Proteomes" id="UP000198393">
    <property type="component" value="Unassembled WGS sequence"/>
</dbReference>
<proteinExistence type="predicted"/>
<dbReference type="PROSITE" id="PS50977">
    <property type="entry name" value="HTH_TETR_2"/>
    <property type="match status" value="1"/>
</dbReference>
<reference evidence="4 5" key="1">
    <citation type="submission" date="2017-06" db="EMBL/GenBank/DDBJ databases">
        <authorList>
            <person name="Kim H.J."/>
            <person name="Triplett B.A."/>
        </authorList>
    </citation>
    <scope>NUCLEOTIDE SEQUENCE [LARGE SCALE GENOMIC DNA]</scope>
    <source>
        <strain evidence="4 5">DSM 19307</strain>
    </source>
</reference>
<keyword evidence="1 2" id="KW-0238">DNA-binding</keyword>